<dbReference type="Proteomes" id="UP000225740">
    <property type="component" value="Unassembled WGS sequence"/>
</dbReference>
<feature type="compositionally biased region" description="Polar residues" evidence="1">
    <location>
        <begin position="123"/>
        <end position="134"/>
    </location>
</feature>
<keyword evidence="3" id="KW-1185">Reference proteome</keyword>
<evidence type="ECO:0000313" key="2">
    <source>
        <dbReference type="EMBL" id="PHQ33141.1"/>
    </source>
</evidence>
<evidence type="ECO:0000313" key="3">
    <source>
        <dbReference type="Proteomes" id="UP000225740"/>
    </source>
</evidence>
<protein>
    <submittedName>
        <fullName evidence="2">Uncharacterized protein</fullName>
    </submittedName>
</protein>
<evidence type="ECO:0000256" key="1">
    <source>
        <dbReference type="SAM" id="MobiDB-lite"/>
    </source>
</evidence>
<feature type="region of interest" description="Disordered" evidence="1">
    <location>
        <begin position="1"/>
        <end position="39"/>
    </location>
</feature>
<organism evidence="2 3">
    <name type="scientific">Rhodopirellula bahusiensis</name>
    <dbReference type="NCBI Taxonomy" id="2014065"/>
    <lineage>
        <taxon>Bacteria</taxon>
        <taxon>Pseudomonadati</taxon>
        <taxon>Planctomycetota</taxon>
        <taxon>Planctomycetia</taxon>
        <taxon>Pirellulales</taxon>
        <taxon>Pirellulaceae</taxon>
        <taxon>Rhodopirellula</taxon>
    </lineage>
</organism>
<dbReference type="AlphaFoldDB" id="A0A2G1W2E2"/>
<dbReference type="EMBL" id="NIZW01000019">
    <property type="protein sequence ID" value="PHQ33141.1"/>
    <property type="molecule type" value="Genomic_DNA"/>
</dbReference>
<dbReference type="OrthoDB" id="283085at2"/>
<feature type="region of interest" description="Disordered" evidence="1">
    <location>
        <begin position="113"/>
        <end position="134"/>
    </location>
</feature>
<reference evidence="2 3" key="1">
    <citation type="submission" date="2017-06" db="EMBL/GenBank/DDBJ databases">
        <title>Description of Rhodopirellula bahusiensis sp. nov.</title>
        <authorList>
            <person name="Kizina J."/>
            <person name="Harder J."/>
        </authorList>
    </citation>
    <scope>NUCLEOTIDE SEQUENCE [LARGE SCALE GENOMIC DNA]</scope>
    <source>
        <strain evidence="2 3">SWK21</strain>
    </source>
</reference>
<gene>
    <name evidence="2" type="ORF">CEE69_22020</name>
</gene>
<accession>A0A2G1W2E2</accession>
<proteinExistence type="predicted"/>
<comment type="caution">
    <text evidence="2">The sequence shown here is derived from an EMBL/GenBank/DDBJ whole genome shotgun (WGS) entry which is preliminary data.</text>
</comment>
<name>A0A2G1W2E2_9BACT</name>
<sequence>MNMPNPRQAFDNHRAGPHLRSVPNLGQDDPPYERTTANELPPMMFQVRLVDGQRFSFCYSDVRQIYRRDAGRVRIDVHALAHTTIVIEGRNLDELVHCLGMPAVKWMRELDPRAPQSKDDQPEITSITVTTQAG</sequence>